<keyword evidence="1" id="KW-0732">Signal</keyword>
<dbReference type="InterPro" id="IPR051057">
    <property type="entry name" value="PI-PLC_domain"/>
</dbReference>
<dbReference type="Proteomes" id="UP000770661">
    <property type="component" value="Unassembled WGS sequence"/>
</dbReference>
<reference evidence="2" key="1">
    <citation type="submission" date="2020-07" db="EMBL/GenBank/DDBJ databases">
        <title>The High-quality genome of the commercially important snow crab, Chionoecetes opilio.</title>
        <authorList>
            <person name="Jeong J.-H."/>
            <person name="Ryu S."/>
        </authorList>
    </citation>
    <scope>NUCLEOTIDE SEQUENCE</scope>
    <source>
        <strain evidence="2">MADBK_172401_WGS</strain>
        <tissue evidence="2">Digestive gland</tissue>
    </source>
</reference>
<dbReference type="PANTHER" id="PTHR13593">
    <property type="match status" value="1"/>
</dbReference>
<keyword evidence="3" id="KW-1185">Reference proteome</keyword>
<sequence length="429" mass="48831">MSAVWTVVTVCLLAALTPVARAVQVTECSLPASGVFVSISPELEIVEDQKLRPLAVSWFGINAQKGDYLELVHSETGAVFINLTMYELEPDGWVESNATWDGSLIPNNLEGPAEPCFPYQAKYIRDGNALYSSCLILRPYWMREQRTDLSGTRLSKVVIPGTHDAGATSYFSSTAAENLVGRWTFTQDESLWQVLLFGARYLDMRISYYNNTQDKFYVNHGEIIIAPLRRYVDDVVKFMYQTDEIVIFDIHELVHGFSDQPERHEELIAFLESSFGSHMAPRSLGPDPTLGELWSINRRLIVTYPSNELYDSQYLWHTVHHLWGNVNTIEDLEAFLYTGISEQVNRGSLWSSMAQFTPSPMDVVLNKWGGLRGAAMQTNFPVTNWFRQDWWDEVNIIAMDFLPFSDVIFVAVEANKLRALCHENRRSVT</sequence>
<accession>A0A8J4Y4W6</accession>
<dbReference type="GO" id="GO:0008081">
    <property type="term" value="F:phosphoric diester hydrolase activity"/>
    <property type="evidence" value="ECO:0007669"/>
    <property type="project" value="InterPro"/>
</dbReference>
<evidence type="ECO:0000256" key="1">
    <source>
        <dbReference type="SAM" id="SignalP"/>
    </source>
</evidence>
<dbReference type="EMBL" id="JACEEZ010017313">
    <property type="protein sequence ID" value="KAG0717644.1"/>
    <property type="molecule type" value="Genomic_DNA"/>
</dbReference>
<dbReference type="GO" id="GO:0006629">
    <property type="term" value="P:lipid metabolic process"/>
    <property type="evidence" value="ECO:0007669"/>
    <property type="project" value="InterPro"/>
</dbReference>
<organism evidence="2 3">
    <name type="scientific">Chionoecetes opilio</name>
    <name type="common">Atlantic snow crab</name>
    <name type="synonym">Cancer opilio</name>
    <dbReference type="NCBI Taxonomy" id="41210"/>
    <lineage>
        <taxon>Eukaryota</taxon>
        <taxon>Metazoa</taxon>
        <taxon>Ecdysozoa</taxon>
        <taxon>Arthropoda</taxon>
        <taxon>Crustacea</taxon>
        <taxon>Multicrustacea</taxon>
        <taxon>Malacostraca</taxon>
        <taxon>Eumalacostraca</taxon>
        <taxon>Eucarida</taxon>
        <taxon>Decapoda</taxon>
        <taxon>Pleocyemata</taxon>
        <taxon>Brachyura</taxon>
        <taxon>Eubrachyura</taxon>
        <taxon>Majoidea</taxon>
        <taxon>Majidae</taxon>
        <taxon>Chionoecetes</taxon>
    </lineage>
</organism>
<dbReference type="SUPFAM" id="SSF51695">
    <property type="entry name" value="PLC-like phosphodiesterases"/>
    <property type="match status" value="1"/>
</dbReference>
<dbReference type="PROSITE" id="PS50007">
    <property type="entry name" value="PIPLC_X_DOMAIN"/>
    <property type="match status" value="1"/>
</dbReference>
<gene>
    <name evidence="2" type="primary">Plcxd3_1</name>
    <name evidence="2" type="ORF">GWK47_054021</name>
</gene>
<dbReference type="PANTHER" id="PTHR13593:SF149">
    <property type="entry name" value="PHOSPHATIDYLINOSITOL-SPECIFIC PHOSPHOLIPASE C X DOMAIN CONTAINING, ISOFORM A"/>
    <property type="match status" value="1"/>
</dbReference>
<protein>
    <submittedName>
        <fullName evidence="2">PI-PLC X domain-containing protein 3</fullName>
    </submittedName>
</protein>
<feature type="chain" id="PRO_5035265688" evidence="1">
    <location>
        <begin position="23"/>
        <end position="429"/>
    </location>
</feature>
<evidence type="ECO:0000313" key="2">
    <source>
        <dbReference type="EMBL" id="KAG0717644.1"/>
    </source>
</evidence>
<dbReference type="InterPro" id="IPR017946">
    <property type="entry name" value="PLC-like_Pdiesterase_TIM-brl"/>
</dbReference>
<dbReference type="AlphaFoldDB" id="A0A8J4Y4W6"/>
<dbReference type="Gene3D" id="3.20.20.190">
    <property type="entry name" value="Phosphatidylinositol (PI) phosphodiesterase"/>
    <property type="match status" value="1"/>
</dbReference>
<feature type="signal peptide" evidence="1">
    <location>
        <begin position="1"/>
        <end position="22"/>
    </location>
</feature>
<name>A0A8J4Y4W6_CHIOP</name>
<comment type="caution">
    <text evidence="2">The sequence shown here is derived from an EMBL/GenBank/DDBJ whole genome shotgun (WGS) entry which is preliminary data.</text>
</comment>
<proteinExistence type="predicted"/>
<dbReference type="OrthoDB" id="1046782at2759"/>
<evidence type="ECO:0000313" key="3">
    <source>
        <dbReference type="Proteomes" id="UP000770661"/>
    </source>
</evidence>